<feature type="coiled-coil region" evidence="11">
    <location>
        <begin position="253"/>
        <end position="280"/>
    </location>
</feature>
<gene>
    <name evidence="14" type="ORF">FKG95_12140</name>
</gene>
<dbReference type="InterPro" id="IPR036097">
    <property type="entry name" value="HisK_dim/P_sf"/>
</dbReference>
<reference evidence="14 15" key="1">
    <citation type="submission" date="2019-06" db="EMBL/GenBank/DDBJ databases">
        <title>Whole genome sequence for Rhodospirillaceae sp. R148.</title>
        <authorList>
            <person name="Wang G."/>
        </authorList>
    </citation>
    <scope>NUCLEOTIDE SEQUENCE [LARGE SCALE GENOMIC DNA]</scope>
    <source>
        <strain evidence="14 15">R148</strain>
    </source>
</reference>
<organism evidence="14 15">
    <name type="scientific">Denitrobaculum tricleocarpae</name>
    <dbReference type="NCBI Taxonomy" id="2591009"/>
    <lineage>
        <taxon>Bacteria</taxon>
        <taxon>Pseudomonadati</taxon>
        <taxon>Pseudomonadota</taxon>
        <taxon>Alphaproteobacteria</taxon>
        <taxon>Rhodospirillales</taxon>
        <taxon>Rhodospirillaceae</taxon>
        <taxon>Denitrobaculum</taxon>
    </lineage>
</organism>
<dbReference type="InterPro" id="IPR036890">
    <property type="entry name" value="HATPase_C_sf"/>
</dbReference>
<dbReference type="InterPro" id="IPR003661">
    <property type="entry name" value="HisK_dim/P_dom"/>
</dbReference>
<keyword evidence="10" id="KW-0472">Membrane</keyword>
<keyword evidence="11" id="KW-0175">Coiled coil</keyword>
<dbReference type="GO" id="GO:0000155">
    <property type="term" value="F:phosphorelay sensor kinase activity"/>
    <property type="evidence" value="ECO:0007669"/>
    <property type="project" value="InterPro"/>
</dbReference>
<dbReference type="InterPro" id="IPR003594">
    <property type="entry name" value="HATPase_dom"/>
</dbReference>
<evidence type="ECO:0000256" key="10">
    <source>
        <dbReference type="ARBA" id="ARBA00023136"/>
    </source>
</evidence>
<dbReference type="CDD" id="cd00082">
    <property type="entry name" value="HisKA"/>
    <property type="match status" value="1"/>
</dbReference>
<evidence type="ECO:0000259" key="13">
    <source>
        <dbReference type="PROSITE" id="PS50112"/>
    </source>
</evidence>
<dbReference type="InterPro" id="IPR013767">
    <property type="entry name" value="PAS_fold"/>
</dbReference>
<keyword evidence="9" id="KW-0902">Two-component regulatory system</keyword>
<accession>A0A545TUJ1</accession>
<comment type="catalytic activity">
    <reaction evidence="1">
        <text>ATP + protein L-histidine = ADP + protein N-phospho-L-histidine.</text>
        <dbReference type="EC" id="2.7.13.3"/>
    </reaction>
</comment>
<dbReference type="PROSITE" id="PS50109">
    <property type="entry name" value="HIS_KIN"/>
    <property type="match status" value="1"/>
</dbReference>
<comment type="caution">
    <text evidence="14">The sequence shown here is derived from an EMBL/GenBank/DDBJ whole genome shotgun (WGS) entry which is preliminary data.</text>
</comment>
<dbReference type="Pfam" id="PF02518">
    <property type="entry name" value="HATPase_c"/>
    <property type="match status" value="1"/>
</dbReference>
<dbReference type="PRINTS" id="PR00344">
    <property type="entry name" value="BCTRLSENSOR"/>
</dbReference>
<name>A0A545TUJ1_9PROT</name>
<dbReference type="GO" id="GO:0005524">
    <property type="term" value="F:ATP binding"/>
    <property type="evidence" value="ECO:0007669"/>
    <property type="project" value="UniProtKB-KW"/>
</dbReference>
<dbReference type="Pfam" id="PF00512">
    <property type="entry name" value="HisKA"/>
    <property type="match status" value="1"/>
</dbReference>
<evidence type="ECO:0000256" key="5">
    <source>
        <dbReference type="ARBA" id="ARBA00022679"/>
    </source>
</evidence>
<dbReference type="PANTHER" id="PTHR43047:SF72">
    <property type="entry name" value="OSMOSENSING HISTIDINE PROTEIN KINASE SLN1"/>
    <property type="match status" value="1"/>
</dbReference>
<evidence type="ECO:0000256" key="2">
    <source>
        <dbReference type="ARBA" id="ARBA00004370"/>
    </source>
</evidence>
<evidence type="ECO:0000256" key="6">
    <source>
        <dbReference type="ARBA" id="ARBA00022741"/>
    </source>
</evidence>
<dbReference type="SMART" id="SM00388">
    <property type="entry name" value="HisKA"/>
    <property type="match status" value="1"/>
</dbReference>
<keyword evidence="5" id="KW-0808">Transferase</keyword>
<keyword evidence="7" id="KW-0418">Kinase</keyword>
<dbReference type="Gene3D" id="3.30.450.20">
    <property type="entry name" value="PAS domain"/>
    <property type="match status" value="2"/>
</dbReference>
<evidence type="ECO:0000256" key="11">
    <source>
        <dbReference type="SAM" id="Coils"/>
    </source>
</evidence>
<protein>
    <recommendedName>
        <fullName evidence="3">histidine kinase</fullName>
        <ecNumber evidence="3">2.7.13.3</ecNumber>
    </recommendedName>
</protein>
<dbReference type="Pfam" id="PF12860">
    <property type="entry name" value="PAS_7"/>
    <property type="match status" value="1"/>
</dbReference>
<evidence type="ECO:0000313" key="14">
    <source>
        <dbReference type="EMBL" id="TQV80890.1"/>
    </source>
</evidence>
<evidence type="ECO:0000256" key="9">
    <source>
        <dbReference type="ARBA" id="ARBA00023012"/>
    </source>
</evidence>
<dbReference type="InterPro" id="IPR004358">
    <property type="entry name" value="Sig_transdc_His_kin-like_C"/>
</dbReference>
<dbReference type="SUPFAM" id="SSF55785">
    <property type="entry name" value="PYP-like sensor domain (PAS domain)"/>
    <property type="match status" value="2"/>
</dbReference>
<dbReference type="SUPFAM" id="SSF55874">
    <property type="entry name" value="ATPase domain of HSP90 chaperone/DNA topoisomerase II/histidine kinase"/>
    <property type="match status" value="1"/>
</dbReference>
<evidence type="ECO:0000256" key="4">
    <source>
        <dbReference type="ARBA" id="ARBA00022553"/>
    </source>
</evidence>
<dbReference type="EC" id="2.7.13.3" evidence="3"/>
<keyword evidence="4" id="KW-0597">Phosphoprotein</keyword>
<evidence type="ECO:0000313" key="15">
    <source>
        <dbReference type="Proteomes" id="UP000315252"/>
    </source>
</evidence>
<evidence type="ECO:0000256" key="8">
    <source>
        <dbReference type="ARBA" id="ARBA00022840"/>
    </source>
</evidence>
<dbReference type="FunFam" id="1.10.287.130:FF:000038">
    <property type="entry name" value="Sensory transduction histidine kinase"/>
    <property type="match status" value="1"/>
</dbReference>
<dbReference type="GO" id="GO:0009927">
    <property type="term" value="F:histidine phosphotransfer kinase activity"/>
    <property type="evidence" value="ECO:0007669"/>
    <property type="project" value="TreeGrafter"/>
</dbReference>
<keyword evidence="6" id="KW-0547">Nucleotide-binding</keyword>
<dbReference type="SMART" id="SM00387">
    <property type="entry name" value="HATPase_c"/>
    <property type="match status" value="1"/>
</dbReference>
<dbReference type="EMBL" id="VHSH01000003">
    <property type="protein sequence ID" value="TQV80890.1"/>
    <property type="molecule type" value="Genomic_DNA"/>
</dbReference>
<evidence type="ECO:0000259" key="12">
    <source>
        <dbReference type="PROSITE" id="PS50109"/>
    </source>
</evidence>
<evidence type="ECO:0000256" key="1">
    <source>
        <dbReference type="ARBA" id="ARBA00000085"/>
    </source>
</evidence>
<dbReference type="InterPro" id="IPR005467">
    <property type="entry name" value="His_kinase_dom"/>
</dbReference>
<dbReference type="SUPFAM" id="SSF47384">
    <property type="entry name" value="Homodimeric domain of signal transducing histidine kinase"/>
    <property type="match status" value="1"/>
</dbReference>
<dbReference type="OrthoDB" id="6115735at2"/>
<evidence type="ECO:0000256" key="3">
    <source>
        <dbReference type="ARBA" id="ARBA00012438"/>
    </source>
</evidence>
<dbReference type="Gene3D" id="1.10.287.130">
    <property type="match status" value="1"/>
</dbReference>
<dbReference type="Gene3D" id="3.30.565.10">
    <property type="entry name" value="Histidine kinase-like ATPase, C-terminal domain"/>
    <property type="match status" value="1"/>
</dbReference>
<keyword evidence="8" id="KW-0067">ATP-binding</keyword>
<dbReference type="Pfam" id="PF00989">
    <property type="entry name" value="PAS"/>
    <property type="match status" value="1"/>
</dbReference>
<dbReference type="InterPro" id="IPR000014">
    <property type="entry name" value="PAS"/>
</dbReference>
<dbReference type="InterPro" id="IPR035965">
    <property type="entry name" value="PAS-like_dom_sf"/>
</dbReference>
<dbReference type="PANTHER" id="PTHR43047">
    <property type="entry name" value="TWO-COMPONENT HISTIDINE PROTEIN KINASE"/>
    <property type="match status" value="1"/>
</dbReference>
<feature type="domain" description="PAS" evidence="13">
    <location>
        <begin position="142"/>
        <end position="183"/>
    </location>
</feature>
<comment type="subcellular location">
    <subcellularLocation>
        <location evidence="2">Membrane</location>
    </subcellularLocation>
</comment>
<proteinExistence type="predicted"/>
<dbReference type="AlphaFoldDB" id="A0A545TUJ1"/>
<dbReference type="GO" id="GO:0005886">
    <property type="term" value="C:plasma membrane"/>
    <property type="evidence" value="ECO:0007669"/>
    <property type="project" value="TreeGrafter"/>
</dbReference>
<evidence type="ECO:0000256" key="7">
    <source>
        <dbReference type="ARBA" id="ARBA00022777"/>
    </source>
</evidence>
<sequence>MSAVMPVSPDPLLESNELFRAVFDASSDLMSVSRLDDGFCLAVNVVWLEVLGFDRDDVIGKTAEELAIWTEPSVRAELIRELKRKGVVKNLDVALRGKDGTLRDCAATLRLLPVGEEDLLLFAAHEVRKEPSVSVEQVVKTSRALLIDALESINEGFVLYDVDGRLIICNSKFKEFYGYSDEEAKPGVHRRDLGLLDIERNAVIVEDNLAQHYVERREDLLTGPPESFVVRLRDGRILLLNDRKTDSGGIVSIQSDITELKKAEAAISAAKDEAQTANRAKSEFLAHMSHELRTPLNSILGFTQVMREEVFGPLGAEKYLEYAMNVNHSGQHLLALINDILDISKVESGEVTLDEEVFDLEATLRSCIRMVTGQAGEPEDRIALEAVTNVGHFEGDKRIIKQVILNLLSNATKFTPAGNSIGISMSSDASGAIVIEVTDTGCGIAEENITKVLEPFGQVRSGSHQAHAGTGLGLSLSKMLTELHGGRLSIESELGKGTQVTLWFPPQRSTPT</sequence>
<dbReference type="SMART" id="SM00091">
    <property type="entry name" value="PAS"/>
    <property type="match status" value="2"/>
</dbReference>
<dbReference type="CDD" id="cd00130">
    <property type="entry name" value="PAS"/>
    <property type="match status" value="2"/>
</dbReference>
<dbReference type="PROSITE" id="PS50112">
    <property type="entry name" value="PAS"/>
    <property type="match status" value="1"/>
</dbReference>
<dbReference type="NCBIfam" id="TIGR00229">
    <property type="entry name" value="sensory_box"/>
    <property type="match status" value="2"/>
</dbReference>
<dbReference type="Proteomes" id="UP000315252">
    <property type="component" value="Unassembled WGS sequence"/>
</dbReference>
<feature type="domain" description="Histidine kinase" evidence="12">
    <location>
        <begin position="287"/>
        <end position="508"/>
    </location>
</feature>
<keyword evidence="15" id="KW-1185">Reference proteome</keyword>